<dbReference type="Gene3D" id="2.30.30.40">
    <property type="entry name" value="SH3 Domains"/>
    <property type="match status" value="2"/>
</dbReference>
<accession>A0ABX2IIX5</accession>
<evidence type="ECO:0000313" key="4">
    <source>
        <dbReference type="Proteomes" id="UP000778523"/>
    </source>
</evidence>
<name>A0ABX2IIX5_9RHOO</name>
<reference evidence="3 4" key="1">
    <citation type="submission" date="2020-06" db="EMBL/GenBank/DDBJ databases">
        <title>Draft genome of Uliginosibacterium sp. IMCC34675.</title>
        <authorList>
            <person name="Song J."/>
        </authorList>
    </citation>
    <scope>NUCLEOTIDE SEQUENCE [LARGE SCALE GENOMIC DNA]</scope>
    <source>
        <strain evidence="3 4">IMCC34675</strain>
    </source>
</reference>
<dbReference type="Proteomes" id="UP000778523">
    <property type="component" value="Unassembled WGS sequence"/>
</dbReference>
<dbReference type="InterPro" id="IPR010466">
    <property type="entry name" value="DUF1058"/>
</dbReference>
<dbReference type="Pfam" id="PF08239">
    <property type="entry name" value="SH3_3"/>
    <property type="match status" value="1"/>
</dbReference>
<evidence type="ECO:0000259" key="2">
    <source>
        <dbReference type="PROSITE" id="PS51781"/>
    </source>
</evidence>
<dbReference type="RefSeq" id="WP_170023076.1">
    <property type="nucleotide sequence ID" value="NZ_JABCSC020000005.1"/>
</dbReference>
<protein>
    <recommendedName>
        <fullName evidence="2">SH3b domain-containing protein</fullName>
    </recommendedName>
</protein>
<keyword evidence="4" id="KW-1185">Reference proteome</keyword>
<feature type="chain" id="PRO_5046836529" description="SH3b domain-containing protein" evidence="1">
    <location>
        <begin position="24"/>
        <end position="148"/>
    </location>
</feature>
<evidence type="ECO:0000256" key="1">
    <source>
        <dbReference type="SAM" id="SignalP"/>
    </source>
</evidence>
<keyword evidence="1" id="KW-0732">Signal</keyword>
<feature type="domain" description="SH3b" evidence="2">
    <location>
        <begin position="83"/>
        <end position="148"/>
    </location>
</feature>
<feature type="signal peptide" evidence="1">
    <location>
        <begin position="1"/>
        <end position="23"/>
    </location>
</feature>
<evidence type="ECO:0000313" key="3">
    <source>
        <dbReference type="EMBL" id="NSL56779.1"/>
    </source>
</evidence>
<organism evidence="3 4">
    <name type="scientific">Uliginosibacterium aquaticum</name>
    <dbReference type="NCBI Taxonomy" id="2731212"/>
    <lineage>
        <taxon>Bacteria</taxon>
        <taxon>Pseudomonadati</taxon>
        <taxon>Pseudomonadota</taxon>
        <taxon>Betaproteobacteria</taxon>
        <taxon>Rhodocyclales</taxon>
        <taxon>Zoogloeaceae</taxon>
        <taxon>Uliginosibacterium</taxon>
    </lineage>
</organism>
<dbReference type="EMBL" id="JABCSC020000005">
    <property type="protein sequence ID" value="NSL56779.1"/>
    <property type="molecule type" value="Genomic_DNA"/>
</dbReference>
<dbReference type="PROSITE" id="PS51781">
    <property type="entry name" value="SH3B"/>
    <property type="match status" value="1"/>
</dbReference>
<sequence>MKHGFLRLILACSAATVSFTAPALEYKSLADNAILYDAGSTKAQPQFILLKGTPVEVIVTVDKWLKVREQGGGMGWVERGSISDSQQVIVSAATAEVRQRAEESAPLVFQGSKGLLLEVLEKPVGAWLKVRHRDGQSGYVSLKSVWGI</sequence>
<dbReference type="Pfam" id="PF06347">
    <property type="entry name" value="SH3_4"/>
    <property type="match status" value="1"/>
</dbReference>
<comment type="caution">
    <text evidence="3">The sequence shown here is derived from an EMBL/GenBank/DDBJ whole genome shotgun (WGS) entry which is preliminary data.</text>
</comment>
<gene>
    <name evidence="3" type="ORF">HJ583_017240</name>
</gene>
<proteinExistence type="predicted"/>
<dbReference type="InterPro" id="IPR003646">
    <property type="entry name" value="SH3-like_bac-type"/>
</dbReference>